<dbReference type="InterPro" id="IPR023213">
    <property type="entry name" value="CAT-like_dom_sf"/>
</dbReference>
<evidence type="ECO:0000256" key="1">
    <source>
        <dbReference type="ARBA" id="ARBA00006439"/>
    </source>
</evidence>
<evidence type="ECO:0000313" key="3">
    <source>
        <dbReference type="EMBL" id="KAJ7220181.1"/>
    </source>
</evidence>
<dbReference type="Proteomes" id="UP001219525">
    <property type="component" value="Unassembled WGS sequence"/>
</dbReference>
<sequence length="516" mass="57627">MSAEQFLTKFDLAKFTWKQSTTDGPGCWERPLAGSELTQEVWNRFEKGNQTLFLAVHLDFAGAQSEAAVREAARGSWIFLRHQIPIIATTIEIDENDVPLLKYRVPNDHQLGDWATRTLLVHPEASLDLNKLREKLGDQKIPSPAGDQTWMHLVLPSSAKAAGHIGFIFHSHHSVTDGNGAKIIVNTFLAEFGKQLGRTADVVGLAWGEEVERLTPAILNILGPAEPVPIPPSSNEQPTFAHPVYSTMGAEMQNIGESMQNQYGFKTREADKEWPKAGRVELVFSKDESKELLAYMSGQPYTLTVLAHAALAMVVMFFNPASPEAIKHTMNNFCMVDVRHRLKEPFSSRHGYPGYALAPPMLRLPVSLFLSSEGAPLPLDRTVLLSAMDHIRARYGDHREMAIAYIAPAAEMFVHAMKQGYAANHVSANQCYMLSNDGQGEKILDLTFRDDNGQAVFNLSRFFTSINHPHPAPYFRLSSWQGVIDIGADFNENLISAEEVKAYLAKWKEFMYCIMK</sequence>
<protein>
    <submittedName>
        <fullName evidence="3">Uncharacterized protein</fullName>
    </submittedName>
</protein>
<dbReference type="PANTHER" id="PTHR42034">
    <property type="entry name" value="CHROMOSOME 7, WHOLE GENOME SHOTGUN SEQUENCE-RELATED"/>
    <property type="match status" value="1"/>
</dbReference>
<dbReference type="GO" id="GO:0043386">
    <property type="term" value="P:mycotoxin biosynthetic process"/>
    <property type="evidence" value="ECO:0007669"/>
    <property type="project" value="InterPro"/>
</dbReference>
<comment type="similarity">
    <text evidence="1">Belongs to the trichothecene O-acetyltransferase family.</text>
</comment>
<dbReference type="InterPro" id="IPR009992">
    <property type="entry name" value="Tri3/Sat12/Sat16/Mac1"/>
</dbReference>
<organism evidence="3 4">
    <name type="scientific">Mycena pura</name>
    <dbReference type="NCBI Taxonomy" id="153505"/>
    <lineage>
        <taxon>Eukaryota</taxon>
        <taxon>Fungi</taxon>
        <taxon>Dikarya</taxon>
        <taxon>Basidiomycota</taxon>
        <taxon>Agaricomycotina</taxon>
        <taxon>Agaricomycetes</taxon>
        <taxon>Agaricomycetidae</taxon>
        <taxon>Agaricales</taxon>
        <taxon>Marasmiineae</taxon>
        <taxon>Mycenaceae</taxon>
        <taxon>Mycena</taxon>
    </lineage>
</organism>
<gene>
    <name evidence="3" type="ORF">GGX14DRAFT_695227</name>
</gene>
<dbReference type="PANTHER" id="PTHR42034:SF1">
    <property type="entry name" value="CONDENSATION DOMAIN-CONTAINING PROTEIN"/>
    <property type="match status" value="1"/>
</dbReference>
<dbReference type="Gene3D" id="3.30.559.10">
    <property type="entry name" value="Chloramphenicol acetyltransferase-like domain"/>
    <property type="match status" value="1"/>
</dbReference>
<dbReference type="GO" id="GO:0016407">
    <property type="term" value="F:acetyltransferase activity"/>
    <property type="evidence" value="ECO:0007669"/>
    <property type="project" value="InterPro"/>
</dbReference>
<dbReference type="Gene3D" id="3.30.559.30">
    <property type="entry name" value="Nonribosomal peptide synthetase, condensation domain"/>
    <property type="match status" value="1"/>
</dbReference>
<accession>A0AAD6YGD6</accession>
<evidence type="ECO:0000256" key="2">
    <source>
        <dbReference type="ARBA" id="ARBA00022679"/>
    </source>
</evidence>
<dbReference type="AlphaFoldDB" id="A0AAD6YGD6"/>
<proteinExistence type="inferred from homology"/>
<dbReference type="Pfam" id="PF07428">
    <property type="entry name" value="Tri3"/>
    <property type="match status" value="1"/>
</dbReference>
<dbReference type="EMBL" id="JARJCW010000010">
    <property type="protein sequence ID" value="KAJ7220181.1"/>
    <property type="molecule type" value="Genomic_DNA"/>
</dbReference>
<name>A0AAD6YGD6_9AGAR</name>
<keyword evidence="2" id="KW-0808">Transferase</keyword>
<reference evidence="3" key="1">
    <citation type="submission" date="2023-03" db="EMBL/GenBank/DDBJ databases">
        <title>Massive genome expansion in bonnet fungi (Mycena s.s.) driven by repeated elements and novel gene families across ecological guilds.</title>
        <authorList>
            <consortium name="Lawrence Berkeley National Laboratory"/>
            <person name="Harder C.B."/>
            <person name="Miyauchi S."/>
            <person name="Viragh M."/>
            <person name="Kuo A."/>
            <person name="Thoen E."/>
            <person name="Andreopoulos B."/>
            <person name="Lu D."/>
            <person name="Skrede I."/>
            <person name="Drula E."/>
            <person name="Henrissat B."/>
            <person name="Morin E."/>
            <person name="Kohler A."/>
            <person name="Barry K."/>
            <person name="LaButti K."/>
            <person name="Morin E."/>
            <person name="Salamov A."/>
            <person name="Lipzen A."/>
            <person name="Mereny Z."/>
            <person name="Hegedus B."/>
            <person name="Baldrian P."/>
            <person name="Stursova M."/>
            <person name="Weitz H."/>
            <person name="Taylor A."/>
            <person name="Grigoriev I.V."/>
            <person name="Nagy L.G."/>
            <person name="Martin F."/>
            <person name="Kauserud H."/>
        </authorList>
    </citation>
    <scope>NUCLEOTIDE SEQUENCE</scope>
    <source>
        <strain evidence="3">9144</strain>
    </source>
</reference>
<comment type="caution">
    <text evidence="3">The sequence shown here is derived from an EMBL/GenBank/DDBJ whole genome shotgun (WGS) entry which is preliminary data.</text>
</comment>
<evidence type="ECO:0000313" key="4">
    <source>
        <dbReference type="Proteomes" id="UP001219525"/>
    </source>
</evidence>
<keyword evidence="4" id="KW-1185">Reference proteome</keyword>